<evidence type="ECO:0000256" key="1">
    <source>
        <dbReference type="SAM" id="MobiDB-lite"/>
    </source>
</evidence>
<keyword evidence="3" id="KW-1185">Reference proteome</keyword>
<comment type="caution">
    <text evidence="2">The sequence shown here is derived from an EMBL/GenBank/DDBJ whole genome shotgun (WGS) entry which is preliminary data.</text>
</comment>
<proteinExistence type="predicted"/>
<organism evidence="2 3">
    <name type="scientific">Suillus plorans</name>
    <dbReference type="NCBI Taxonomy" id="116603"/>
    <lineage>
        <taxon>Eukaryota</taxon>
        <taxon>Fungi</taxon>
        <taxon>Dikarya</taxon>
        <taxon>Basidiomycota</taxon>
        <taxon>Agaricomycotina</taxon>
        <taxon>Agaricomycetes</taxon>
        <taxon>Agaricomycetidae</taxon>
        <taxon>Boletales</taxon>
        <taxon>Suillineae</taxon>
        <taxon>Suillaceae</taxon>
        <taxon>Suillus</taxon>
    </lineage>
</organism>
<dbReference type="GeneID" id="64598137"/>
<feature type="compositionally biased region" description="Low complexity" evidence="1">
    <location>
        <begin position="232"/>
        <end position="250"/>
    </location>
</feature>
<sequence length="602" mass="66298">MSSRPHTAVVANAKIFPVFANRLASHDLNEYINTAKKLKNWLGSEKAYYPDALRNIVLLLEIAHQTFTRRFLATESSALAVIDIYQALIRAVNPFIRFFTEEDLQLRLQHLIQSSSEVSTNFIYPIRAEGEATAQEYKDATSMITTTRDVTPSTQLMFPSTAQMEPVQSPTTAQPSTSSIPHPDIHADSPASVSIPRILPKPQPKRQSVASSLSEHLKHRDLEWFKANHQHAAAPDSKPLSPAAPPSALKFSNDATEPPVEKIRPSRMPGRLPPRPASTELTTINEPAAPANTVDLTSTLPFSEIPAPTVAKELNEEEITSALVDVVMTDPPTENIPQGSETLLLGMPGNIAPGVTTPSPKQNTDTPTPRQPLAIPSDVGVESHGDGDEISLPPVDNTCPQVACARFGGEMAVMMFRQGLESPRGTIDLTFDLDHTLYLQIARWAKRKSSPTDLEQSVCVSFACYHLPSLLPNPPEDDQPTPFEKLTMDSQCSWPATGDLSLQTKRDGKDFIIPLAPPIFVTPDNCVDISAFIRSGENAFSVVQQSDMSDYMFILHAHHPTPAQLSYLASCRQKREDWTKTTRAFCTSEPTESLWKRSQSRT</sequence>
<dbReference type="EMBL" id="JABBWE010000098">
    <property type="protein sequence ID" value="KAG1786088.1"/>
    <property type="molecule type" value="Genomic_DNA"/>
</dbReference>
<protein>
    <submittedName>
        <fullName evidence="2">Uncharacterized protein</fullName>
    </submittedName>
</protein>
<feature type="region of interest" description="Disordered" evidence="1">
    <location>
        <begin position="351"/>
        <end position="394"/>
    </location>
</feature>
<accession>A0A9P7ABR7</accession>
<gene>
    <name evidence="2" type="ORF">HD556DRAFT_1417418</name>
</gene>
<dbReference type="AlphaFoldDB" id="A0A9P7ABR7"/>
<feature type="region of interest" description="Disordered" evidence="1">
    <location>
        <begin position="162"/>
        <end position="214"/>
    </location>
</feature>
<dbReference type="RefSeq" id="XP_041153566.1">
    <property type="nucleotide sequence ID" value="XM_041304373.1"/>
</dbReference>
<feature type="compositionally biased region" description="Low complexity" evidence="1">
    <location>
        <begin position="166"/>
        <end position="181"/>
    </location>
</feature>
<feature type="compositionally biased region" description="Polar residues" evidence="1">
    <location>
        <begin position="356"/>
        <end position="368"/>
    </location>
</feature>
<dbReference type="Proteomes" id="UP000719766">
    <property type="component" value="Unassembled WGS sequence"/>
</dbReference>
<feature type="compositionally biased region" description="Polar residues" evidence="1">
    <location>
        <begin position="205"/>
        <end position="214"/>
    </location>
</feature>
<evidence type="ECO:0000313" key="2">
    <source>
        <dbReference type="EMBL" id="KAG1786088.1"/>
    </source>
</evidence>
<feature type="region of interest" description="Disordered" evidence="1">
    <location>
        <begin position="229"/>
        <end position="292"/>
    </location>
</feature>
<dbReference type="OrthoDB" id="3040699at2759"/>
<name>A0A9P7ABR7_9AGAM</name>
<reference evidence="2" key="1">
    <citation type="journal article" date="2020" name="New Phytol.">
        <title>Comparative genomics reveals dynamic genome evolution in host specialist ectomycorrhizal fungi.</title>
        <authorList>
            <person name="Lofgren L.A."/>
            <person name="Nguyen N.H."/>
            <person name="Vilgalys R."/>
            <person name="Ruytinx J."/>
            <person name="Liao H.L."/>
            <person name="Branco S."/>
            <person name="Kuo A."/>
            <person name="LaButti K."/>
            <person name="Lipzen A."/>
            <person name="Andreopoulos W."/>
            <person name="Pangilinan J."/>
            <person name="Riley R."/>
            <person name="Hundley H."/>
            <person name="Na H."/>
            <person name="Barry K."/>
            <person name="Grigoriev I.V."/>
            <person name="Stajich J.E."/>
            <person name="Kennedy P.G."/>
        </authorList>
    </citation>
    <scope>NUCLEOTIDE SEQUENCE</scope>
    <source>
        <strain evidence="2">S12</strain>
    </source>
</reference>
<evidence type="ECO:0000313" key="3">
    <source>
        <dbReference type="Proteomes" id="UP000719766"/>
    </source>
</evidence>